<keyword evidence="8" id="KW-1185">Reference proteome</keyword>
<keyword evidence="4" id="KW-0175">Coiled coil</keyword>
<feature type="domain" description="Guanylate-binding protein N-terminal" evidence="5">
    <location>
        <begin position="71"/>
        <end position="146"/>
    </location>
</feature>
<evidence type="ECO:0000256" key="2">
    <source>
        <dbReference type="ARBA" id="ARBA00022801"/>
    </source>
</evidence>
<dbReference type="GO" id="GO:0045087">
    <property type="term" value="P:innate immune response"/>
    <property type="evidence" value="ECO:0007669"/>
    <property type="project" value="UniProtKB-KW"/>
</dbReference>
<evidence type="ECO:0000259" key="6">
    <source>
        <dbReference type="Pfam" id="PF02841"/>
    </source>
</evidence>
<organism evidence="7 8">
    <name type="scientific">Anser brachyrhynchus</name>
    <name type="common">Pink-footed goose</name>
    <dbReference type="NCBI Taxonomy" id="132585"/>
    <lineage>
        <taxon>Eukaryota</taxon>
        <taxon>Metazoa</taxon>
        <taxon>Chordata</taxon>
        <taxon>Craniata</taxon>
        <taxon>Vertebrata</taxon>
        <taxon>Euteleostomi</taxon>
        <taxon>Archelosauria</taxon>
        <taxon>Archosauria</taxon>
        <taxon>Dinosauria</taxon>
        <taxon>Saurischia</taxon>
        <taxon>Theropoda</taxon>
        <taxon>Coelurosauria</taxon>
        <taxon>Aves</taxon>
        <taxon>Neognathae</taxon>
        <taxon>Galloanserae</taxon>
        <taxon>Anseriformes</taxon>
        <taxon>Anatidae</taxon>
        <taxon>Anserinae</taxon>
        <taxon>Anser</taxon>
    </lineage>
</organism>
<evidence type="ECO:0008006" key="9">
    <source>
        <dbReference type="Google" id="ProtNLM"/>
    </source>
</evidence>
<dbReference type="InterPro" id="IPR036543">
    <property type="entry name" value="Guanylate-bd_C_sf"/>
</dbReference>
<dbReference type="InterPro" id="IPR015894">
    <property type="entry name" value="Guanylate-bd_N"/>
</dbReference>
<dbReference type="Gene3D" id="1.20.1000.10">
    <property type="entry name" value="Guanylate-binding protein, C-terminal domain"/>
    <property type="match status" value="1"/>
</dbReference>
<feature type="domain" description="Guanylate-binding protein/Atlastin C-terminal" evidence="6">
    <location>
        <begin position="241"/>
        <end position="533"/>
    </location>
</feature>
<dbReference type="PANTHER" id="PTHR10751">
    <property type="entry name" value="GUANYLATE BINDING PROTEIN"/>
    <property type="match status" value="1"/>
</dbReference>
<evidence type="ECO:0000256" key="4">
    <source>
        <dbReference type="SAM" id="Coils"/>
    </source>
</evidence>
<accession>A0A8B9BTM7</accession>
<name>A0A8B9BTM7_9AVES</name>
<proteinExistence type="predicted"/>
<keyword evidence="1" id="KW-0399">Innate immunity</keyword>
<reference evidence="7" key="1">
    <citation type="submission" date="2025-08" db="UniProtKB">
        <authorList>
            <consortium name="Ensembl"/>
        </authorList>
    </citation>
    <scope>IDENTIFICATION</scope>
</reference>
<dbReference type="GO" id="GO:0003924">
    <property type="term" value="F:GTPase activity"/>
    <property type="evidence" value="ECO:0007669"/>
    <property type="project" value="InterPro"/>
</dbReference>
<dbReference type="InterPro" id="IPR027417">
    <property type="entry name" value="P-loop_NTPase"/>
</dbReference>
<keyword evidence="3" id="KW-0391">Immunity</keyword>
<feature type="coiled-coil region" evidence="4">
    <location>
        <begin position="457"/>
        <end position="536"/>
    </location>
</feature>
<reference evidence="7" key="2">
    <citation type="submission" date="2025-09" db="UniProtKB">
        <authorList>
            <consortium name="Ensembl"/>
        </authorList>
    </citation>
    <scope>IDENTIFICATION</scope>
</reference>
<evidence type="ECO:0000313" key="8">
    <source>
        <dbReference type="Proteomes" id="UP000694426"/>
    </source>
</evidence>
<dbReference type="GO" id="GO:0005525">
    <property type="term" value="F:GTP binding"/>
    <property type="evidence" value="ECO:0007669"/>
    <property type="project" value="InterPro"/>
</dbReference>
<dbReference type="SUPFAM" id="SSF52540">
    <property type="entry name" value="P-loop containing nucleoside triphosphate hydrolases"/>
    <property type="match status" value="1"/>
</dbReference>
<feature type="domain" description="Guanylate-binding protein N-terminal" evidence="5">
    <location>
        <begin position="171"/>
        <end position="236"/>
    </location>
</feature>
<evidence type="ECO:0000256" key="1">
    <source>
        <dbReference type="ARBA" id="ARBA00022588"/>
    </source>
</evidence>
<dbReference type="AlphaFoldDB" id="A0A8B9BTM7"/>
<dbReference type="Pfam" id="PF02841">
    <property type="entry name" value="GBP_C"/>
    <property type="match status" value="1"/>
</dbReference>
<dbReference type="Gene3D" id="3.40.50.300">
    <property type="entry name" value="P-loop containing nucleotide triphosphate hydrolases"/>
    <property type="match status" value="1"/>
</dbReference>
<protein>
    <recommendedName>
        <fullName evidence="9">GB1/RHD3-type G domain-containing protein</fullName>
    </recommendedName>
</protein>
<evidence type="ECO:0000256" key="3">
    <source>
        <dbReference type="ARBA" id="ARBA00022859"/>
    </source>
</evidence>
<evidence type="ECO:0000259" key="5">
    <source>
        <dbReference type="Pfam" id="PF02263"/>
    </source>
</evidence>
<dbReference type="InterPro" id="IPR003191">
    <property type="entry name" value="Guanylate-bd/ATL_C"/>
</dbReference>
<dbReference type="GeneTree" id="ENSGT00940000162297"/>
<dbReference type="Pfam" id="PF02263">
    <property type="entry name" value="GBP"/>
    <property type="match status" value="2"/>
</dbReference>
<keyword evidence="2" id="KW-0378">Hydrolase</keyword>
<dbReference type="CDD" id="cd16269">
    <property type="entry name" value="GBP_C"/>
    <property type="match status" value="1"/>
</dbReference>
<dbReference type="SUPFAM" id="SSF48340">
    <property type="entry name" value="Interferon-induced guanylate-binding protein 1 (GBP1), C-terminal domain"/>
    <property type="match status" value="1"/>
</dbReference>
<dbReference type="Proteomes" id="UP000694426">
    <property type="component" value="Unplaced"/>
</dbReference>
<evidence type="ECO:0000313" key="7">
    <source>
        <dbReference type="Ensembl" id="ENSABRP00000009433.1"/>
    </source>
</evidence>
<dbReference type="Ensembl" id="ENSABRT00000013467.1">
    <property type="protein sequence ID" value="ENSABRP00000009433.1"/>
    <property type="gene ID" value="ENSABRG00000008457.1"/>
</dbReference>
<dbReference type="InterPro" id="IPR037684">
    <property type="entry name" value="GBP_C"/>
</dbReference>
<sequence>GFRVKLWDLAEPRDLWGNWGLGGYTWGLGGTRGVWGPAVGFGAGRLDDLGGGGRAWGPRRCPLGSSPGTRLVSELTAFIRTRASDRERAGEAEDSEFVRFFPDFVWAVRDFTLELQADGRSITEDEYLERALALKQGELASEDAARTRRWRRGGNGAHGAPRFPRAGYGRQAVEYNTTRQCIRNYFPTRKCFVFPPPVGAEQQGRPEELPEAALQRSFLVQVERFCQHVLASSRPKQLQDGAELNGRTFSTVVQSYLETITSGRVPCLEGTTAAVAASENEVAVAEALAEYRNGMQGVVLPAEQHELSEEHNRWLQQALAVFHHRAFRDRDQQYQLKLMEELHAKYGSLLQQNEEASRTRCQELLAELAQPLDINLAQGTYAQPRGYRAYQADRQRLVDAYREAPRKGIKAEEMLDKFLEGRKAEAEAVLKADNALTEVEKHLADQMQQAELLGQAQKAAEERNKQLELLLADQERSYQESLKMLEAKLKAEALNTQEDIKRAMEAKLQEQERLLKQGFSERAKLLEDEVASLRQSLKTQDIVGHICKTLQVALHAACQVATLLNNKSLE</sequence>